<keyword evidence="1" id="KW-0732">Signal</keyword>
<dbReference type="InterPro" id="IPR050312">
    <property type="entry name" value="IolE/XylAMocC-like"/>
</dbReference>
<dbReference type="SUPFAM" id="SSF51658">
    <property type="entry name" value="Xylose isomerase-like"/>
    <property type="match status" value="1"/>
</dbReference>
<dbReference type="PANTHER" id="PTHR12110:SF53">
    <property type="entry name" value="BLR5974 PROTEIN"/>
    <property type="match status" value="1"/>
</dbReference>
<reference evidence="3 4" key="1">
    <citation type="submission" date="2019-02" db="EMBL/GenBank/DDBJ databases">
        <title>Deep-cultivation of Planctomycetes and their phenomic and genomic characterization uncovers novel biology.</title>
        <authorList>
            <person name="Wiegand S."/>
            <person name="Jogler M."/>
            <person name="Boedeker C."/>
            <person name="Pinto D."/>
            <person name="Vollmers J."/>
            <person name="Rivas-Marin E."/>
            <person name="Kohn T."/>
            <person name="Peeters S.H."/>
            <person name="Heuer A."/>
            <person name="Rast P."/>
            <person name="Oberbeckmann S."/>
            <person name="Bunk B."/>
            <person name="Jeske O."/>
            <person name="Meyerdierks A."/>
            <person name="Storesund J.E."/>
            <person name="Kallscheuer N."/>
            <person name="Luecker S."/>
            <person name="Lage O.M."/>
            <person name="Pohl T."/>
            <person name="Merkel B.J."/>
            <person name="Hornburger P."/>
            <person name="Mueller R.-W."/>
            <person name="Bruemmer F."/>
            <person name="Labrenz M."/>
            <person name="Spormann A.M."/>
            <person name="Op den Camp H."/>
            <person name="Overmann J."/>
            <person name="Amann R."/>
            <person name="Jetten M.S.M."/>
            <person name="Mascher T."/>
            <person name="Medema M.H."/>
            <person name="Devos D.P."/>
            <person name="Kaster A.-K."/>
            <person name="Ovreas L."/>
            <person name="Rohde M."/>
            <person name="Galperin M.Y."/>
            <person name="Jogler C."/>
        </authorList>
    </citation>
    <scope>NUCLEOTIDE SEQUENCE [LARGE SCALE GENOMIC DNA]</scope>
    <source>
        <strain evidence="3 4">Pla175</strain>
    </source>
</reference>
<name>A0A518DFI8_9BACT</name>
<dbReference type="Pfam" id="PF01261">
    <property type="entry name" value="AP_endonuc_2"/>
    <property type="match status" value="1"/>
</dbReference>
<dbReference type="EMBL" id="CP036291">
    <property type="protein sequence ID" value="QDU90202.1"/>
    <property type="molecule type" value="Genomic_DNA"/>
</dbReference>
<dbReference type="Proteomes" id="UP000317429">
    <property type="component" value="Chromosome"/>
</dbReference>
<feature type="chain" id="PRO_5022072495" evidence="1">
    <location>
        <begin position="33"/>
        <end position="318"/>
    </location>
</feature>
<dbReference type="AlphaFoldDB" id="A0A518DFI8"/>
<dbReference type="GO" id="GO:0016853">
    <property type="term" value="F:isomerase activity"/>
    <property type="evidence" value="ECO:0007669"/>
    <property type="project" value="UniProtKB-KW"/>
</dbReference>
<evidence type="ECO:0000313" key="4">
    <source>
        <dbReference type="Proteomes" id="UP000317429"/>
    </source>
</evidence>
<protein>
    <submittedName>
        <fullName evidence="3">Xylose isomerase-like TIM barrel</fullName>
    </submittedName>
</protein>
<dbReference type="OrthoDB" id="9810637at2"/>
<dbReference type="KEGG" id="pnd:Pla175_36040"/>
<evidence type="ECO:0000313" key="3">
    <source>
        <dbReference type="EMBL" id="QDU90202.1"/>
    </source>
</evidence>
<feature type="domain" description="Xylose isomerase-like TIM barrel" evidence="2">
    <location>
        <begin position="86"/>
        <end position="301"/>
    </location>
</feature>
<dbReference type="InterPro" id="IPR013022">
    <property type="entry name" value="Xyl_isomerase-like_TIM-brl"/>
</dbReference>
<feature type="signal peptide" evidence="1">
    <location>
        <begin position="1"/>
        <end position="32"/>
    </location>
</feature>
<dbReference type="InterPro" id="IPR036237">
    <property type="entry name" value="Xyl_isomerase-like_sf"/>
</dbReference>
<sequence precursor="true">MSDPQDRRRFLGKSVAVAAGLGLAGGAASAWAQEGKTAETKVQAASAGREPGEPLFEISLAEWSLHNALRAGKITNLDFPGIAKGEFGINAVEYVNAFFKDKANDTAYLSQLKARCDDLGVHSLLIMCDGEGQLGDPDSAAREKSVENHYRWVEAANLLGCHSIRVNAASSGSYEEQQKLAADGLARLGEFAEGHNINVLVENHGGLSSNGKWLAGVMEKADRPNVGTLPDFGNFYEYDRYEGVAELMPYAKAVSAKSHVFDDKGNESQIDYFKMMKIVLEAGYRGFVGVEWEGKTPDEYEGIRLTKQLLERVRDSLA</sequence>
<evidence type="ECO:0000259" key="2">
    <source>
        <dbReference type="Pfam" id="PF01261"/>
    </source>
</evidence>
<dbReference type="PROSITE" id="PS51318">
    <property type="entry name" value="TAT"/>
    <property type="match status" value="1"/>
</dbReference>
<proteinExistence type="predicted"/>
<dbReference type="PANTHER" id="PTHR12110">
    <property type="entry name" value="HYDROXYPYRUVATE ISOMERASE"/>
    <property type="match status" value="1"/>
</dbReference>
<dbReference type="Gene3D" id="3.20.20.150">
    <property type="entry name" value="Divalent-metal-dependent TIM barrel enzymes"/>
    <property type="match status" value="1"/>
</dbReference>
<gene>
    <name evidence="3" type="ORF">Pla175_36040</name>
</gene>
<evidence type="ECO:0000256" key="1">
    <source>
        <dbReference type="SAM" id="SignalP"/>
    </source>
</evidence>
<dbReference type="InterPro" id="IPR006311">
    <property type="entry name" value="TAT_signal"/>
</dbReference>
<keyword evidence="4" id="KW-1185">Reference proteome</keyword>
<dbReference type="RefSeq" id="WP_145288207.1">
    <property type="nucleotide sequence ID" value="NZ_CP036291.1"/>
</dbReference>
<keyword evidence="3" id="KW-0413">Isomerase</keyword>
<accession>A0A518DFI8</accession>
<organism evidence="3 4">
    <name type="scientific">Pirellulimonas nuda</name>
    <dbReference type="NCBI Taxonomy" id="2528009"/>
    <lineage>
        <taxon>Bacteria</taxon>
        <taxon>Pseudomonadati</taxon>
        <taxon>Planctomycetota</taxon>
        <taxon>Planctomycetia</taxon>
        <taxon>Pirellulales</taxon>
        <taxon>Lacipirellulaceae</taxon>
        <taxon>Pirellulimonas</taxon>
    </lineage>
</organism>